<sequence length="79" mass="8916">MNDAGLLVYSTHAPINPLTMPIATTETKTNNSTFRGKERDTISICHIADPKGHQNSEYDPQQREFPGQHKGHEDQRSRV</sequence>
<keyword evidence="3" id="KW-1185">Reference proteome</keyword>
<reference evidence="3" key="1">
    <citation type="journal article" date="2019" name="Int. J. Syst. Evol. Microbiol.">
        <title>The Global Catalogue of Microorganisms (GCM) 10K type strain sequencing project: providing services to taxonomists for standard genome sequencing and annotation.</title>
        <authorList>
            <consortium name="The Broad Institute Genomics Platform"/>
            <consortium name="The Broad Institute Genome Sequencing Center for Infectious Disease"/>
            <person name="Wu L."/>
            <person name="Ma J."/>
        </authorList>
    </citation>
    <scope>NUCLEOTIDE SEQUENCE [LARGE SCALE GENOMIC DNA]</scope>
    <source>
        <strain evidence="3">CCUG 59189</strain>
    </source>
</reference>
<dbReference type="RefSeq" id="WP_379320788.1">
    <property type="nucleotide sequence ID" value="NZ_JBHTLM010000015.1"/>
</dbReference>
<dbReference type="Proteomes" id="UP001597262">
    <property type="component" value="Unassembled WGS sequence"/>
</dbReference>
<evidence type="ECO:0000313" key="2">
    <source>
        <dbReference type="EMBL" id="MFD1178331.1"/>
    </source>
</evidence>
<gene>
    <name evidence="2" type="ORF">ACFQ3W_18810</name>
</gene>
<accession>A0ABW3S2L4</accession>
<name>A0ABW3S2L4_9BACL</name>
<proteinExistence type="predicted"/>
<evidence type="ECO:0000313" key="3">
    <source>
        <dbReference type="Proteomes" id="UP001597262"/>
    </source>
</evidence>
<organism evidence="2 3">
    <name type="scientific">Paenibacillus puldeungensis</name>
    <dbReference type="NCBI Taxonomy" id="696536"/>
    <lineage>
        <taxon>Bacteria</taxon>
        <taxon>Bacillati</taxon>
        <taxon>Bacillota</taxon>
        <taxon>Bacilli</taxon>
        <taxon>Bacillales</taxon>
        <taxon>Paenibacillaceae</taxon>
        <taxon>Paenibacillus</taxon>
    </lineage>
</organism>
<comment type="caution">
    <text evidence="2">The sequence shown here is derived from an EMBL/GenBank/DDBJ whole genome shotgun (WGS) entry which is preliminary data.</text>
</comment>
<dbReference type="EMBL" id="JBHTLM010000015">
    <property type="protein sequence ID" value="MFD1178331.1"/>
    <property type="molecule type" value="Genomic_DNA"/>
</dbReference>
<protein>
    <submittedName>
        <fullName evidence="2">Uncharacterized protein</fullName>
    </submittedName>
</protein>
<evidence type="ECO:0000256" key="1">
    <source>
        <dbReference type="SAM" id="MobiDB-lite"/>
    </source>
</evidence>
<feature type="region of interest" description="Disordered" evidence="1">
    <location>
        <begin position="49"/>
        <end position="79"/>
    </location>
</feature>